<feature type="compositionally biased region" description="Low complexity" evidence="1">
    <location>
        <begin position="8"/>
        <end position="17"/>
    </location>
</feature>
<dbReference type="EMBL" id="BMAO01009235">
    <property type="protein sequence ID" value="GFR29564.1"/>
    <property type="molecule type" value="Genomic_DNA"/>
</dbReference>
<reference evidence="2" key="1">
    <citation type="submission" date="2020-07" db="EMBL/GenBank/DDBJ databases">
        <title>Multicomponent nature underlies the extraordinary mechanical properties of spider dragline silk.</title>
        <authorList>
            <person name="Kono N."/>
            <person name="Nakamura H."/>
            <person name="Mori M."/>
            <person name="Yoshida Y."/>
            <person name="Ohtoshi R."/>
            <person name="Malay A.D."/>
            <person name="Moran D.A.P."/>
            <person name="Tomita M."/>
            <person name="Numata K."/>
            <person name="Arakawa K."/>
        </authorList>
    </citation>
    <scope>NUCLEOTIDE SEQUENCE</scope>
</reference>
<evidence type="ECO:0000256" key="1">
    <source>
        <dbReference type="SAM" id="MobiDB-lite"/>
    </source>
</evidence>
<sequence length="105" mass="11348">MATNESLSHSSTSRTTTHPPPRNNTQTSGTRPANVRDNIGIIVSFSNSAYSSGGARSVKFIARQIGHQIIRQLSLQGFNNAAYPSVITNPQETPPTKYEDGSVFN</sequence>
<dbReference type="AlphaFoldDB" id="A0A8X6HTC1"/>
<keyword evidence="3" id="KW-1185">Reference proteome</keyword>
<feature type="region of interest" description="Disordered" evidence="1">
    <location>
        <begin position="85"/>
        <end position="105"/>
    </location>
</feature>
<evidence type="ECO:0000313" key="3">
    <source>
        <dbReference type="Proteomes" id="UP000887116"/>
    </source>
</evidence>
<gene>
    <name evidence="2" type="ORF">TNCT_262161</name>
</gene>
<name>A0A8X6HTC1_TRICU</name>
<comment type="caution">
    <text evidence="2">The sequence shown here is derived from an EMBL/GenBank/DDBJ whole genome shotgun (WGS) entry which is preliminary data.</text>
</comment>
<evidence type="ECO:0000313" key="2">
    <source>
        <dbReference type="EMBL" id="GFR29564.1"/>
    </source>
</evidence>
<organism evidence="2 3">
    <name type="scientific">Trichonephila clavata</name>
    <name type="common">Joro spider</name>
    <name type="synonym">Nephila clavata</name>
    <dbReference type="NCBI Taxonomy" id="2740835"/>
    <lineage>
        <taxon>Eukaryota</taxon>
        <taxon>Metazoa</taxon>
        <taxon>Ecdysozoa</taxon>
        <taxon>Arthropoda</taxon>
        <taxon>Chelicerata</taxon>
        <taxon>Arachnida</taxon>
        <taxon>Araneae</taxon>
        <taxon>Araneomorphae</taxon>
        <taxon>Entelegynae</taxon>
        <taxon>Araneoidea</taxon>
        <taxon>Nephilidae</taxon>
        <taxon>Trichonephila</taxon>
    </lineage>
</organism>
<accession>A0A8X6HTC1</accession>
<protein>
    <submittedName>
        <fullName evidence="2">Uncharacterized protein</fullName>
    </submittedName>
</protein>
<feature type="region of interest" description="Disordered" evidence="1">
    <location>
        <begin position="1"/>
        <end position="35"/>
    </location>
</feature>
<proteinExistence type="predicted"/>
<dbReference type="Proteomes" id="UP000887116">
    <property type="component" value="Unassembled WGS sequence"/>
</dbReference>